<evidence type="ECO:0000313" key="7">
    <source>
        <dbReference type="Proteomes" id="UP000323011"/>
    </source>
</evidence>
<dbReference type="OrthoDB" id="409136at2759"/>
<evidence type="ECO:0000256" key="2">
    <source>
        <dbReference type="SAM" id="SignalP"/>
    </source>
</evidence>
<evidence type="ECO:0000313" key="8">
    <source>
        <dbReference type="Proteomes" id="UP000324907"/>
    </source>
</evidence>
<name>A0A5A8EG74_CAFRO</name>
<dbReference type="Gene3D" id="2.60.120.200">
    <property type="match status" value="1"/>
</dbReference>
<feature type="signal peptide" evidence="2">
    <location>
        <begin position="1"/>
        <end position="27"/>
    </location>
</feature>
<gene>
    <name evidence="5" type="ORF">FNF27_01715</name>
    <name evidence="4" type="ORF">FNF28_00633</name>
    <name evidence="3" type="ORF">FNF29_03879</name>
</gene>
<dbReference type="InterPro" id="IPR056573">
    <property type="entry name" value="Lectin_L-type_dom"/>
</dbReference>
<keyword evidence="2" id="KW-0732">Signal</keyword>
<dbReference type="InterPro" id="IPR013320">
    <property type="entry name" value="ConA-like_dom_sf"/>
</dbReference>
<dbReference type="SUPFAM" id="SSF49899">
    <property type="entry name" value="Concanavalin A-like lectins/glucanases"/>
    <property type="match status" value="1"/>
</dbReference>
<evidence type="ECO:0008006" key="9">
    <source>
        <dbReference type="Google" id="ProtNLM"/>
    </source>
</evidence>
<evidence type="ECO:0000313" key="4">
    <source>
        <dbReference type="EMBL" id="KAA0171700.1"/>
    </source>
</evidence>
<dbReference type="AlphaFoldDB" id="A0A5A8EG74"/>
<dbReference type="Proteomes" id="UP000322899">
    <property type="component" value="Unassembled WGS sequence"/>
</dbReference>
<proteinExistence type="predicted"/>
<dbReference type="PANTHER" id="PTHR12223:SF19">
    <property type="entry name" value="LEGUME LECTIN DOMAIN-CONTAINING PROTEIN"/>
    <property type="match status" value="1"/>
</dbReference>
<sequence length="428" mass="45382">MRREGAGTWAWACRALVVAAVTSGTVADFAYPTFGDLTGLSFVGSAATTSCGNNTPFAYQERHGTADGISRGSVPPSEVHTEYAGSRETRTVETDDPATTGAVRDALASFGHRDSYGTAPVGSCDVRARLTPSQPFKRGAIWRQQEAGIARGFDTEFTWQVTEHSRQCLTVKDAAFNGNLYSSCAVHGADGFAFVVHLDPNGTTALGAGGGGAGYAGLRRALAVEFDTSYNPELGDGAPRDHVQVQARGPDPVTADDVSRLGAAAFVDVADGAIHRARFAYYPYLREDWVAQFTASTALQRFLRDEGEGRRLGTLALWIDAPPIMSTAGNATAEAEYPLPTLAIPFNVNTALQPPAGAATIGFTSATGRSFERHDILSWLFCEDAGCERARAAEAERKRTGQEDGGQGTDEVGGLNATGLDYHRESNV</sequence>
<accession>A0A5A8EG74</accession>
<dbReference type="EMBL" id="VLTL01000005">
    <property type="protein sequence ID" value="KAA0171700.1"/>
    <property type="molecule type" value="Genomic_DNA"/>
</dbReference>
<dbReference type="PANTHER" id="PTHR12223">
    <property type="entry name" value="VESICULAR MANNOSE-BINDING LECTIN"/>
    <property type="match status" value="1"/>
</dbReference>
<evidence type="ECO:0000313" key="3">
    <source>
        <dbReference type="EMBL" id="KAA0152313.1"/>
    </source>
</evidence>
<dbReference type="EMBL" id="VLTN01000021">
    <property type="protein sequence ID" value="KAA0152313.1"/>
    <property type="molecule type" value="Genomic_DNA"/>
</dbReference>
<feature type="region of interest" description="Disordered" evidence="1">
    <location>
        <begin position="65"/>
        <end position="95"/>
    </location>
</feature>
<comment type="caution">
    <text evidence="5">The sequence shown here is derived from an EMBL/GenBank/DDBJ whole genome shotgun (WGS) entry which is preliminary data.</text>
</comment>
<dbReference type="InterPro" id="IPR051136">
    <property type="entry name" value="Intracellular_Lectin-GPT"/>
</dbReference>
<feature type="region of interest" description="Disordered" evidence="1">
    <location>
        <begin position="395"/>
        <end position="428"/>
    </location>
</feature>
<evidence type="ECO:0000313" key="5">
    <source>
        <dbReference type="EMBL" id="KAA0176893.1"/>
    </source>
</evidence>
<dbReference type="OMA" id="SEVHTEY"/>
<evidence type="ECO:0000256" key="1">
    <source>
        <dbReference type="SAM" id="MobiDB-lite"/>
    </source>
</evidence>
<dbReference type="CDD" id="cd01951">
    <property type="entry name" value="lectin_L-type"/>
    <property type="match status" value="1"/>
</dbReference>
<dbReference type="EMBL" id="VLTO01000006">
    <property type="protein sequence ID" value="KAA0176893.1"/>
    <property type="molecule type" value="Genomic_DNA"/>
</dbReference>
<evidence type="ECO:0000313" key="6">
    <source>
        <dbReference type="Proteomes" id="UP000322899"/>
    </source>
</evidence>
<feature type="chain" id="PRO_5036136893" description="Legume lectin domain-containing protein" evidence="2">
    <location>
        <begin position="28"/>
        <end position="428"/>
    </location>
</feature>
<protein>
    <recommendedName>
        <fullName evidence="9">Legume lectin domain-containing protein</fullName>
    </recommendedName>
</protein>
<organism evidence="5 6">
    <name type="scientific">Cafeteria roenbergensis</name>
    <name type="common">Marine flagellate</name>
    <dbReference type="NCBI Taxonomy" id="33653"/>
    <lineage>
        <taxon>Eukaryota</taxon>
        <taxon>Sar</taxon>
        <taxon>Stramenopiles</taxon>
        <taxon>Bigyra</taxon>
        <taxon>Opalozoa</taxon>
        <taxon>Bicosoecida</taxon>
        <taxon>Cafeteriaceae</taxon>
        <taxon>Cafeteria</taxon>
    </lineage>
</organism>
<feature type="compositionally biased region" description="Basic and acidic residues" evidence="1">
    <location>
        <begin position="79"/>
        <end position="93"/>
    </location>
</feature>
<dbReference type="Proteomes" id="UP000323011">
    <property type="component" value="Unassembled WGS sequence"/>
</dbReference>
<keyword evidence="7" id="KW-1185">Reference proteome</keyword>
<dbReference type="Proteomes" id="UP000324907">
    <property type="component" value="Unassembled WGS sequence"/>
</dbReference>
<reference evidence="6 7" key="1">
    <citation type="submission" date="2019-07" db="EMBL/GenBank/DDBJ databases">
        <title>Genomes of Cafeteria roenbergensis.</title>
        <authorList>
            <person name="Fischer M.G."/>
            <person name="Hackl T."/>
            <person name="Roman M."/>
        </authorList>
    </citation>
    <scope>NUCLEOTIDE SEQUENCE [LARGE SCALE GENOMIC DNA]</scope>
    <source>
        <strain evidence="3 7">BVI</strain>
        <strain evidence="5 6">E4-10P</strain>
        <strain evidence="4 8">RCC970-E3</strain>
    </source>
</reference>